<reference evidence="2" key="1">
    <citation type="journal article" date="2010" name="Science">
        <title>Plasticity of animal genome architecture unmasked by rapid evolution of a pelagic tunicate.</title>
        <authorList>
            <person name="Denoeud F."/>
            <person name="Henriet S."/>
            <person name="Mungpakdee S."/>
            <person name="Aury J.M."/>
            <person name="Da Silva C."/>
            <person name="Brinkmann H."/>
            <person name="Mikhaleva J."/>
            <person name="Olsen L.C."/>
            <person name="Jubin C."/>
            <person name="Canestro C."/>
            <person name="Bouquet J.M."/>
            <person name="Danks G."/>
            <person name="Poulain J."/>
            <person name="Campsteijn C."/>
            <person name="Adamski M."/>
            <person name="Cross I."/>
            <person name="Yadetie F."/>
            <person name="Muffato M."/>
            <person name="Louis A."/>
            <person name="Butcher S."/>
            <person name="Tsagkogeorga G."/>
            <person name="Konrad A."/>
            <person name="Singh S."/>
            <person name="Jensen M.F."/>
            <person name="Cong E.H."/>
            <person name="Eikeseth-Otteraa H."/>
            <person name="Noel B."/>
            <person name="Anthouard V."/>
            <person name="Porcel B.M."/>
            <person name="Kachouri-Lafond R."/>
            <person name="Nishino A."/>
            <person name="Ugolini M."/>
            <person name="Chourrout P."/>
            <person name="Nishida H."/>
            <person name="Aasland R."/>
            <person name="Huzurbazar S."/>
            <person name="Westhof E."/>
            <person name="Delsuc F."/>
            <person name="Lehrach H."/>
            <person name="Reinhardt R."/>
            <person name="Weissenbach J."/>
            <person name="Roy S.W."/>
            <person name="Artiguenave F."/>
            <person name="Postlethwait J.H."/>
            <person name="Manak J.R."/>
            <person name="Thompson E.M."/>
            <person name="Jaillon O."/>
            <person name="Du Pasquier L."/>
            <person name="Boudinot P."/>
            <person name="Liberles D.A."/>
            <person name="Volff J.N."/>
            <person name="Philippe H."/>
            <person name="Lenhard B."/>
            <person name="Roest Crollius H."/>
            <person name="Wincker P."/>
            <person name="Chourrout D."/>
        </authorList>
    </citation>
    <scope>NUCLEOTIDE SEQUENCE [LARGE SCALE GENOMIC DNA]</scope>
</reference>
<keyword evidence="3" id="KW-1185">Reference proteome</keyword>
<dbReference type="InParanoid" id="E4XUC9"/>
<organism evidence="2">
    <name type="scientific">Oikopleura dioica</name>
    <name type="common">Tunicate</name>
    <dbReference type="NCBI Taxonomy" id="34765"/>
    <lineage>
        <taxon>Eukaryota</taxon>
        <taxon>Metazoa</taxon>
        <taxon>Chordata</taxon>
        <taxon>Tunicata</taxon>
        <taxon>Appendicularia</taxon>
        <taxon>Copelata</taxon>
        <taxon>Oikopleuridae</taxon>
        <taxon>Oikopleura</taxon>
    </lineage>
</organism>
<dbReference type="EMBL" id="FN653176">
    <property type="protein sequence ID" value="CBY13326.1"/>
    <property type="molecule type" value="Genomic_DNA"/>
</dbReference>
<sequence>MAISSKKTFSTGTQKGSRKRAGDELTTGMNQKKPRKDPKQEIIDLLTCDPGSISISKLSHSHEVKYNLSTISIKKGGEFVSTNYVQCDHENCRRDLQKSIFYALQDSKPRADGLKKKEKRNDRIIKHEEKYHNDIVLHAARMIVKKGLPFDAFESPEFKEMMGLLNEDFKNGISKEEIESRLPEIAGIENYRYAEPEGRSYWLHITAVDHTSSCKPYEVKKEEHETLV</sequence>
<evidence type="ECO:0000313" key="3">
    <source>
        <dbReference type="Proteomes" id="UP000001307"/>
    </source>
</evidence>
<dbReference type="AlphaFoldDB" id="E4XUC9"/>
<dbReference type="Proteomes" id="UP000001307">
    <property type="component" value="Unassembled WGS sequence"/>
</dbReference>
<feature type="region of interest" description="Disordered" evidence="1">
    <location>
        <begin position="1"/>
        <end position="39"/>
    </location>
</feature>
<feature type="compositionally biased region" description="Polar residues" evidence="1">
    <location>
        <begin position="1"/>
        <end position="15"/>
    </location>
</feature>
<evidence type="ECO:0000313" key="2">
    <source>
        <dbReference type="EMBL" id="CBY13326.1"/>
    </source>
</evidence>
<gene>
    <name evidence="2" type="ORF">GSOID_T00004627001</name>
</gene>
<protein>
    <submittedName>
        <fullName evidence="2">Uncharacterized protein</fullName>
    </submittedName>
</protein>
<name>E4XUC9_OIKDI</name>
<accession>E4XUC9</accession>
<evidence type="ECO:0000256" key="1">
    <source>
        <dbReference type="SAM" id="MobiDB-lite"/>
    </source>
</evidence>
<proteinExistence type="predicted"/>